<dbReference type="PANTHER" id="PTHR30632">
    <property type="entry name" value="MOLYBDATE-BINDING PERIPLASMIC PROTEIN"/>
    <property type="match status" value="1"/>
</dbReference>
<dbReference type="OrthoDB" id="9785015at2"/>
<evidence type="ECO:0000313" key="9">
    <source>
        <dbReference type="Proteomes" id="UP000278085"/>
    </source>
</evidence>
<evidence type="ECO:0000256" key="5">
    <source>
        <dbReference type="ARBA" id="ARBA00062515"/>
    </source>
</evidence>
<dbReference type="PIRSF" id="PIRSF004846">
    <property type="entry name" value="ModA"/>
    <property type="match status" value="1"/>
</dbReference>
<reference evidence="8 9" key="1">
    <citation type="submission" date="2018-12" db="EMBL/GenBank/DDBJ databases">
        <authorList>
            <person name="Yang E."/>
        </authorList>
    </citation>
    <scope>NUCLEOTIDE SEQUENCE [LARGE SCALE GENOMIC DNA]</scope>
    <source>
        <strain evidence="8 9">SOD</strain>
    </source>
</reference>
<organism evidence="8 9">
    <name type="scientific">Massilia atriviolacea</name>
    <dbReference type="NCBI Taxonomy" id="2495579"/>
    <lineage>
        <taxon>Bacteria</taxon>
        <taxon>Pseudomonadati</taxon>
        <taxon>Pseudomonadota</taxon>
        <taxon>Betaproteobacteria</taxon>
        <taxon>Burkholderiales</taxon>
        <taxon>Oxalobacteraceae</taxon>
        <taxon>Telluria group</taxon>
        <taxon>Massilia</taxon>
    </lineage>
</organism>
<dbReference type="NCBIfam" id="TIGR01256">
    <property type="entry name" value="modA"/>
    <property type="match status" value="1"/>
</dbReference>
<feature type="chain" id="PRO_5019455785" evidence="7">
    <location>
        <begin position="20"/>
        <end position="247"/>
    </location>
</feature>
<dbReference type="EMBL" id="RXLQ01000002">
    <property type="protein sequence ID" value="RSZ60150.1"/>
    <property type="molecule type" value="Genomic_DNA"/>
</dbReference>
<keyword evidence="2 6" id="KW-0500">Molybdenum</keyword>
<keyword evidence="4 7" id="KW-0732">Signal</keyword>
<dbReference type="FunFam" id="3.40.190.10:FF:000035">
    <property type="entry name" value="Molybdate ABC transporter substrate-binding protein"/>
    <property type="match status" value="1"/>
</dbReference>
<dbReference type="Gene3D" id="3.40.190.10">
    <property type="entry name" value="Periplasmic binding protein-like II"/>
    <property type="match status" value="2"/>
</dbReference>
<feature type="signal peptide" evidence="7">
    <location>
        <begin position="1"/>
        <end position="19"/>
    </location>
</feature>
<name>A0A430HRI9_9BURK</name>
<feature type="binding site" evidence="6">
    <location>
        <position position="164"/>
    </location>
    <ligand>
        <name>molybdate</name>
        <dbReference type="ChEBI" id="CHEBI:36264"/>
    </ligand>
</feature>
<dbReference type="AlphaFoldDB" id="A0A430HRI9"/>
<comment type="caution">
    <text evidence="8">The sequence shown here is derived from an EMBL/GenBank/DDBJ whole genome shotgun (WGS) entry which is preliminary data.</text>
</comment>
<proteinExistence type="inferred from homology"/>
<evidence type="ECO:0000313" key="8">
    <source>
        <dbReference type="EMBL" id="RSZ60150.1"/>
    </source>
</evidence>
<dbReference type="GO" id="GO:1901359">
    <property type="term" value="F:tungstate binding"/>
    <property type="evidence" value="ECO:0007669"/>
    <property type="project" value="UniProtKB-ARBA"/>
</dbReference>
<dbReference type="GO" id="GO:0046872">
    <property type="term" value="F:metal ion binding"/>
    <property type="evidence" value="ECO:0007669"/>
    <property type="project" value="UniProtKB-KW"/>
</dbReference>
<dbReference type="InterPro" id="IPR044084">
    <property type="entry name" value="AvModA-like_subst-bd"/>
</dbReference>
<dbReference type="PANTHER" id="PTHR30632:SF14">
    <property type="entry name" value="TUNGSTATE_MOLYBDATE_CHROMATE-BINDING PROTEIN MODA"/>
    <property type="match status" value="1"/>
</dbReference>
<evidence type="ECO:0000256" key="2">
    <source>
        <dbReference type="ARBA" id="ARBA00022505"/>
    </source>
</evidence>
<gene>
    <name evidence="8" type="primary">modA</name>
    <name evidence="8" type="ORF">EJB06_03155</name>
</gene>
<comment type="similarity">
    <text evidence="1">Belongs to the bacterial solute-binding protein ModA family.</text>
</comment>
<sequence length="247" mass="26075">MIRFASLWLALLAAGIARADEVHVAVAANFSAPMKEIAARFERESGHKVLATVGATGRFYAQIRNGAPFEVLLAADDETPARLEKEGSAAPGTRFTYAIGKLVLWSPQAGLVDERGDVLSQGKFAHLAIANPKLAPYGAAALETLDKLGLRERLASRLVQGDSIGQAHQFVVSGAAPLGFVALSQVTSGGQLQSGSAWVVPATLYAPLRQDAVLLAAGKDKPAALAFLRYLQGEPARLLIRAYGYAL</sequence>
<dbReference type="GO" id="GO:0015689">
    <property type="term" value="P:molybdate ion transport"/>
    <property type="evidence" value="ECO:0007669"/>
    <property type="project" value="InterPro"/>
</dbReference>
<dbReference type="SUPFAM" id="SSF53850">
    <property type="entry name" value="Periplasmic binding protein-like II"/>
    <property type="match status" value="1"/>
</dbReference>
<protein>
    <submittedName>
        <fullName evidence="8">Molybdate ABC transporter substrate-binding protein</fullName>
    </submittedName>
</protein>
<dbReference type="Pfam" id="PF13531">
    <property type="entry name" value="SBP_bac_11"/>
    <property type="match status" value="1"/>
</dbReference>
<evidence type="ECO:0000256" key="3">
    <source>
        <dbReference type="ARBA" id="ARBA00022723"/>
    </source>
</evidence>
<feature type="binding site" evidence="6">
    <location>
        <position position="56"/>
    </location>
    <ligand>
        <name>molybdate</name>
        <dbReference type="ChEBI" id="CHEBI:36264"/>
    </ligand>
</feature>
<comment type="subunit">
    <text evidence="5">The complex is composed of two ATP-binding proteins (ModC), two transmembrane proteins (ModB) and a solute-binding protein (ModA).</text>
</comment>
<keyword evidence="3 6" id="KW-0479">Metal-binding</keyword>
<evidence type="ECO:0000256" key="1">
    <source>
        <dbReference type="ARBA" id="ARBA00009175"/>
    </source>
</evidence>
<evidence type="ECO:0000256" key="6">
    <source>
        <dbReference type="PIRSR" id="PIRSR004846-1"/>
    </source>
</evidence>
<accession>A0A430HRI9</accession>
<dbReference type="GO" id="GO:0030973">
    <property type="term" value="F:molybdate ion binding"/>
    <property type="evidence" value="ECO:0007669"/>
    <property type="project" value="InterPro"/>
</dbReference>
<dbReference type="CDD" id="cd13539">
    <property type="entry name" value="PBP2_AvModA"/>
    <property type="match status" value="1"/>
</dbReference>
<dbReference type="RefSeq" id="WP_126072566.1">
    <property type="nucleotide sequence ID" value="NZ_CP051166.1"/>
</dbReference>
<dbReference type="InterPro" id="IPR050682">
    <property type="entry name" value="ModA/WtpA"/>
</dbReference>
<keyword evidence="9" id="KW-1185">Reference proteome</keyword>
<evidence type="ECO:0000256" key="7">
    <source>
        <dbReference type="SAM" id="SignalP"/>
    </source>
</evidence>
<dbReference type="Proteomes" id="UP000278085">
    <property type="component" value="Unassembled WGS sequence"/>
</dbReference>
<dbReference type="InterPro" id="IPR005950">
    <property type="entry name" value="ModA"/>
</dbReference>
<evidence type="ECO:0000256" key="4">
    <source>
        <dbReference type="ARBA" id="ARBA00022729"/>
    </source>
</evidence>